<dbReference type="GO" id="GO:0005737">
    <property type="term" value="C:cytoplasm"/>
    <property type="evidence" value="ECO:0007669"/>
    <property type="project" value="TreeGrafter"/>
</dbReference>
<dbReference type="PROSITE" id="PS51354">
    <property type="entry name" value="GLUTAREDOXIN_2"/>
    <property type="match status" value="1"/>
</dbReference>
<dbReference type="CDD" id="cd00570">
    <property type="entry name" value="GST_N_family"/>
    <property type="match status" value="1"/>
</dbReference>
<feature type="compositionally biased region" description="Polar residues" evidence="1">
    <location>
        <begin position="1"/>
        <end position="14"/>
    </location>
</feature>
<dbReference type="EMBL" id="KZ819331">
    <property type="protein sequence ID" value="PWN19392.1"/>
    <property type="molecule type" value="Genomic_DNA"/>
</dbReference>
<dbReference type="RefSeq" id="XP_025346552.1">
    <property type="nucleotide sequence ID" value="XM_025490414.1"/>
</dbReference>
<dbReference type="Pfam" id="PF13417">
    <property type="entry name" value="GST_N_3"/>
    <property type="match status" value="1"/>
</dbReference>
<dbReference type="Gene3D" id="1.20.1050.10">
    <property type="match status" value="1"/>
</dbReference>
<sequence>MSTSTPEGSQSKARSTAGAKGANYHRQCTGAALRTVEAHSTPQPLTLYGAAFCPFVHRVWIALEVLGVPYRYIEVDPYEKPKSLLEVNPKGLVPSLRIEGKDGESRGLGESTVILEYLHERFVDSSQSSSNGKSLLPSLSSASSSSSSEQAVYQRAQHRLVSHHLNAKLIPAFYRFLQAQEPEKQVQFGGEFVDEIRWFQERLEEADKVSKAEGGGGGGDFFGGAKEIGWTDVMLAPWAFRATNVLHHFRSLSLSSPTLFPPNSRYDRWTQAVFSHPAFLATTSTEDLYLDSYARYAENRPNTSQVAKAINEGREFGTGDGDGDDEERGEGKRRVGVEQC</sequence>
<dbReference type="STRING" id="1684307.A0A316U205"/>
<dbReference type="AlphaFoldDB" id="A0A316U205"/>
<name>A0A316U205_9BASI</name>
<dbReference type="InterPro" id="IPR036249">
    <property type="entry name" value="Thioredoxin-like_sf"/>
</dbReference>
<dbReference type="PROSITE" id="PS50404">
    <property type="entry name" value="GST_NTER"/>
    <property type="match status" value="1"/>
</dbReference>
<dbReference type="PANTHER" id="PTHR43968:SF6">
    <property type="entry name" value="GLUTATHIONE S-TRANSFERASE OMEGA"/>
    <property type="match status" value="1"/>
</dbReference>
<accession>A0A316U205</accession>
<evidence type="ECO:0000313" key="4">
    <source>
        <dbReference type="EMBL" id="PWN19392.1"/>
    </source>
</evidence>
<gene>
    <name evidence="4" type="ORF">BCV69DRAFT_251133</name>
</gene>
<dbReference type="InterPro" id="IPR036282">
    <property type="entry name" value="Glutathione-S-Trfase_C_sf"/>
</dbReference>
<evidence type="ECO:0000313" key="5">
    <source>
        <dbReference type="Proteomes" id="UP000245942"/>
    </source>
</evidence>
<dbReference type="SFLD" id="SFLDG00358">
    <property type="entry name" value="Main_(cytGST)"/>
    <property type="match status" value="1"/>
</dbReference>
<dbReference type="InterPro" id="IPR040079">
    <property type="entry name" value="Glutathione_S-Trfase"/>
</dbReference>
<dbReference type="InterPro" id="IPR004045">
    <property type="entry name" value="Glutathione_S-Trfase_N"/>
</dbReference>
<reference evidence="4 5" key="1">
    <citation type="journal article" date="2018" name="Mol. Biol. Evol.">
        <title>Broad Genomic Sampling Reveals a Smut Pathogenic Ancestry of the Fungal Clade Ustilaginomycotina.</title>
        <authorList>
            <person name="Kijpornyongpan T."/>
            <person name="Mondo S.J."/>
            <person name="Barry K."/>
            <person name="Sandor L."/>
            <person name="Lee J."/>
            <person name="Lipzen A."/>
            <person name="Pangilinan J."/>
            <person name="LaButti K."/>
            <person name="Hainaut M."/>
            <person name="Henrissat B."/>
            <person name="Grigoriev I.V."/>
            <person name="Spatafora J.W."/>
            <person name="Aime M.C."/>
        </authorList>
    </citation>
    <scope>NUCLEOTIDE SEQUENCE [LARGE SCALE GENOMIC DNA]</scope>
    <source>
        <strain evidence="4 5">MCA 4718</strain>
    </source>
</reference>
<proteinExistence type="predicted"/>
<feature type="compositionally biased region" description="Basic and acidic residues" evidence="1">
    <location>
        <begin position="329"/>
        <end position="340"/>
    </location>
</feature>
<feature type="region of interest" description="Disordered" evidence="1">
    <location>
        <begin position="310"/>
        <end position="340"/>
    </location>
</feature>
<dbReference type="SUPFAM" id="SSF47616">
    <property type="entry name" value="GST C-terminal domain-like"/>
    <property type="match status" value="1"/>
</dbReference>
<dbReference type="SFLD" id="SFLDS00019">
    <property type="entry name" value="Glutathione_Transferase_(cytos"/>
    <property type="match status" value="1"/>
</dbReference>
<evidence type="ECO:0008006" key="6">
    <source>
        <dbReference type="Google" id="ProtNLM"/>
    </source>
</evidence>
<organism evidence="4 5">
    <name type="scientific">Pseudomicrostroma glucosiphilum</name>
    <dbReference type="NCBI Taxonomy" id="1684307"/>
    <lineage>
        <taxon>Eukaryota</taxon>
        <taxon>Fungi</taxon>
        <taxon>Dikarya</taxon>
        <taxon>Basidiomycota</taxon>
        <taxon>Ustilaginomycotina</taxon>
        <taxon>Exobasidiomycetes</taxon>
        <taxon>Microstromatales</taxon>
        <taxon>Microstromatales incertae sedis</taxon>
        <taxon>Pseudomicrostroma</taxon>
    </lineage>
</organism>
<feature type="region of interest" description="Disordered" evidence="1">
    <location>
        <begin position="1"/>
        <end position="22"/>
    </location>
</feature>
<dbReference type="Gene3D" id="3.40.30.10">
    <property type="entry name" value="Glutaredoxin"/>
    <property type="match status" value="1"/>
</dbReference>
<feature type="domain" description="GST N-terminal" evidence="2">
    <location>
        <begin position="43"/>
        <end position="126"/>
    </location>
</feature>
<evidence type="ECO:0000256" key="1">
    <source>
        <dbReference type="SAM" id="MobiDB-lite"/>
    </source>
</evidence>
<dbReference type="GeneID" id="37012148"/>
<dbReference type="InterPro" id="IPR050983">
    <property type="entry name" value="GST_Omega/HSP26"/>
</dbReference>
<evidence type="ECO:0000259" key="2">
    <source>
        <dbReference type="PROSITE" id="PS50404"/>
    </source>
</evidence>
<dbReference type="Pfam" id="PF13410">
    <property type="entry name" value="GST_C_2"/>
    <property type="match status" value="1"/>
</dbReference>
<dbReference type="PROSITE" id="PS50405">
    <property type="entry name" value="GST_CTER"/>
    <property type="match status" value="1"/>
</dbReference>
<dbReference type="OrthoDB" id="4951845at2759"/>
<dbReference type="InterPro" id="IPR010987">
    <property type="entry name" value="Glutathione-S-Trfase_C-like"/>
</dbReference>
<feature type="domain" description="GST C-terminal" evidence="3">
    <location>
        <begin position="151"/>
        <end position="305"/>
    </location>
</feature>
<dbReference type="PANTHER" id="PTHR43968">
    <property type="match status" value="1"/>
</dbReference>
<dbReference type="Proteomes" id="UP000245942">
    <property type="component" value="Unassembled WGS sequence"/>
</dbReference>
<protein>
    <recommendedName>
        <fullName evidence="6">Glutathione S-transferase</fullName>
    </recommendedName>
</protein>
<dbReference type="SUPFAM" id="SSF52833">
    <property type="entry name" value="Thioredoxin-like"/>
    <property type="match status" value="1"/>
</dbReference>
<evidence type="ECO:0000259" key="3">
    <source>
        <dbReference type="PROSITE" id="PS50405"/>
    </source>
</evidence>
<keyword evidence="5" id="KW-1185">Reference proteome</keyword>